<feature type="signal peptide" evidence="9">
    <location>
        <begin position="1"/>
        <end position="32"/>
    </location>
</feature>
<evidence type="ECO:0000256" key="2">
    <source>
        <dbReference type="ARBA" id="ARBA00001946"/>
    </source>
</evidence>
<dbReference type="PANTHER" id="PTHR15822:SF4">
    <property type="entry name" value="TYROSYL-DNA PHOSPHODIESTERASE 2"/>
    <property type="match status" value="1"/>
</dbReference>
<keyword evidence="3" id="KW-0540">Nuclease</keyword>
<dbReference type="InterPro" id="IPR036691">
    <property type="entry name" value="Endo/exonu/phosph_ase_sf"/>
</dbReference>
<sequence length="846" mass="86902">MIRKPAGTLTALVLALGAGGLSVPLTATSAMAAVSVPRQFSSVSAKPGPQPGEVTFSWAHDGASTTGYVIETGLTSFSPSTESSLPTHGRGMREFPVPAAARTVTLTAAQVASAGAPTASANHLKWRIRAVNKTSEGEAVKWYPYLQVTGVAPAVPAAVGTPLRVASFNVRTARASTDKQTWYQRLPAVAASILDHRPDVAALQELGPGRADGQLSGPTPYERQTESLVNELTRQGGGRYKLTQTTPYVVAGTNAGTQGMRILYDSSKYTMISPCSNTTDGRAYSATCAIVLPLRPGDSEDHRRKSVWARFANKTTGEKFYFVSVHFDSRSDTDLTIDKTYDALRGEQAKTTIAALDKMNTTGDPVILGGDLNTWQNDAAGNTAHENLVAAGYYDTAAATTQVKANWTTINGFATTLADPGTGFGARLDALLTQGITGAARFENVFKNPDDLRPSDHNMVVADVRLPSPTSGEPASPEPASYQPLAPTRVLDTRNGTGGTSVPLAAGTTLQLQLTGRGGLPATGVKAVAVNITAVAPTASGFLTAYPSGVARPTASNLNFPVGRTTANNALLTVGDGGRVTLYSNASTDVVVDLVGWYPSAAGYVALSPSRVLDTRTGNGAPAAPVGAGGTVDVQVTGRAGVPATGVAAVVLNVTATQEAANGYVTVHPTGVTRTNATTLDYRKGQSQANTTVIKLGTGGKVSLYSSAGTHLVADIAGWLPTGADLTAVNPTRILDTRTGLGAPAVAKVAAGGRVDLQVTGRGGVPATGVKAAVLNVTVISPAVSGYATAYPTGTNRPLASTLNYGVGQTIANGAIVKLGTDGKVSLYSSGETHLLVSVVGYVAAD</sequence>
<reference evidence="11" key="1">
    <citation type="submission" date="2020-02" db="EMBL/GenBank/DDBJ databases">
        <authorList>
            <person name="Meier V. D."/>
        </authorList>
    </citation>
    <scope>NUCLEOTIDE SEQUENCE</scope>
    <source>
        <strain evidence="11">AVDCRST_MAG48</strain>
    </source>
</reference>
<evidence type="ECO:0000256" key="5">
    <source>
        <dbReference type="ARBA" id="ARBA00022763"/>
    </source>
</evidence>
<protein>
    <recommendedName>
        <fullName evidence="10">Endonuclease/exonuclease/phosphatase domain-containing protein</fullName>
    </recommendedName>
</protein>
<evidence type="ECO:0000256" key="9">
    <source>
        <dbReference type="SAM" id="SignalP"/>
    </source>
</evidence>
<evidence type="ECO:0000256" key="4">
    <source>
        <dbReference type="ARBA" id="ARBA00022723"/>
    </source>
</evidence>
<dbReference type="InterPro" id="IPR051547">
    <property type="entry name" value="TDP2-like"/>
</dbReference>
<dbReference type="GO" id="GO:0016787">
    <property type="term" value="F:hydrolase activity"/>
    <property type="evidence" value="ECO:0007669"/>
    <property type="project" value="UniProtKB-KW"/>
</dbReference>
<dbReference type="Pfam" id="PF03372">
    <property type="entry name" value="Exo_endo_phos"/>
    <property type="match status" value="1"/>
</dbReference>
<dbReference type="EMBL" id="CADCTS010000144">
    <property type="protein sequence ID" value="CAA9296611.1"/>
    <property type="molecule type" value="Genomic_DNA"/>
</dbReference>
<dbReference type="InterPro" id="IPR005135">
    <property type="entry name" value="Endo/exonuclease/phosphatase"/>
</dbReference>
<evidence type="ECO:0000313" key="11">
    <source>
        <dbReference type="EMBL" id="CAA9296611.1"/>
    </source>
</evidence>
<evidence type="ECO:0000256" key="3">
    <source>
        <dbReference type="ARBA" id="ARBA00022722"/>
    </source>
</evidence>
<dbReference type="GO" id="GO:0046872">
    <property type="term" value="F:metal ion binding"/>
    <property type="evidence" value="ECO:0007669"/>
    <property type="project" value="UniProtKB-KW"/>
</dbReference>
<name>A0A6J4K7I7_9ACTN</name>
<dbReference type="GO" id="GO:0006281">
    <property type="term" value="P:DNA repair"/>
    <property type="evidence" value="ECO:0007669"/>
    <property type="project" value="UniProtKB-KW"/>
</dbReference>
<dbReference type="Gene3D" id="3.60.10.10">
    <property type="entry name" value="Endonuclease/exonuclease/phosphatase"/>
    <property type="match status" value="1"/>
</dbReference>
<accession>A0A6J4K7I7</accession>
<gene>
    <name evidence="11" type="ORF">AVDCRST_MAG48-996</name>
</gene>
<evidence type="ECO:0000256" key="7">
    <source>
        <dbReference type="ARBA" id="ARBA00022842"/>
    </source>
</evidence>
<dbReference type="GO" id="GO:0004518">
    <property type="term" value="F:nuclease activity"/>
    <property type="evidence" value="ECO:0007669"/>
    <property type="project" value="UniProtKB-KW"/>
</dbReference>
<evidence type="ECO:0000256" key="6">
    <source>
        <dbReference type="ARBA" id="ARBA00022801"/>
    </source>
</evidence>
<evidence type="ECO:0000259" key="10">
    <source>
        <dbReference type="Pfam" id="PF03372"/>
    </source>
</evidence>
<dbReference type="SUPFAM" id="SSF56219">
    <property type="entry name" value="DNase I-like"/>
    <property type="match status" value="1"/>
</dbReference>
<comment type="cofactor">
    <cofactor evidence="2">
        <name>Mg(2+)</name>
        <dbReference type="ChEBI" id="CHEBI:18420"/>
    </cofactor>
</comment>
<keyword evidence="6" id="KW-0378">Hydrolase</keyword>
<keyword evidence="8" id="KW-0234">DNA repair</keyword>
<keyword evidence="5" id="KW-0227">DNA damage</keyword>
<feature type="domain" description="Endonuclease/exonuclease/phosphatase" evidence="10">
    <location>
        <begin position="166"/>
        <end position="457"/>
    </location>
</feature>
<proteinExistence type="predicted"/>
<organism evidence="11">
    <name type="scientific">uncultured Friedmanniella sp</name>
    <dbReference type="NCBI Taxonomy" id="335381"/>
    <lineage>
        <taxon>Bacteria</taxon>
        <taxon>Bacillati</taxon>
        <taxon>Actinomycetota</taxon>
        <taxon>Actinomycetes</taxon>
        <taxon>Propionibacteriales</taxon>
        <taxon>Nocardioidaceae</taxon>
        <taxon>Friedmanniella</taxon>
        <taxon>environmental samples</taxon>
    </lineage>
</organism>
<dbReference type="PANTHER" id="PTHR15822">
    <property type="entry name" value="TRAF AND TNF RECEPTOR-ASSOCIATED PROTEIN"/>
    <property type="match status" value="1"/>
</dbReference>
<keyword evidence="7" id="KW-0460">Magnesium</keyword>
<keyword evidence="9" id="KW-0732">Signal</keyword>
<comment type="cofactor">
    <cofactor evidence="1">
        <name>Mn(2+)</name>
        <dbReference type="ChEBI" id="CHEBI:29035"/>
    </cofactor>
</comment>
<evidence type="ECO:0000256" key="1">
    <source>
        <dbReference type="ARBA" id="ARBA00001936"/>
    </source>
</evidence>
<keyword evidence="4" id="KW-0479">Metal-binding</keyword>
<evidence type="ECO:0000256" key="8">
    <source>
        <dbReference type="ARBA" id="ARBA00023204"/>
    </source>
</evidence>
<feature type="chain" id="PRO_5026752552" description="Endonuclease/exonuclease/phosphatase domain-containing protein" evidence="9">
    <location>
        <begin position="33"/>
        <end position="846"/>
    </location>
</feature>
<dbReference type="AlphaFoldDB" id="A0A6J4K7I7"/>